<dbReference type="Proteomes" id="UP000007879">
    <property type="component" value="Unassembled WGS sequence"/>
</dbReference>
<keyword evidence="2" id="KW-0732">Signal</keyword>
<dbReference type="AlphaFoldDB" id="A0AAN0IYU5"/>
<evidence type="ECO:0000259" key="8">
    <source>
        <dbReference type="PROSITE" id="PS50026"/>
    </source>
</evidence>
<dbReference type="PROSITE" id="PS01187">
    <property type="entry name" value="EGF_CA"/>
    <property type="match status" value="2"/>
</dbReference>
<dbReference type="PROSITE" id="PS01186">
    <property type="entry name" value="EGF_2"/>
    <property type="match status" value="3"/>
</dbReference>
<name>A0AAN0IYU5_AMPQE</name>
<dbReference type="CDD" id="cd00054">
    <property type="entry name" value="EGF_CA"/>
    <property type="match status" value="2"/>
</dbReference>
<proteinExistence type="predicted"/>
<dbReference type="InterPro" id="IPR009030">
    <property type="entry name" value="Growth_fac_rcpt_cys_sf"/>
</dbReference>
<dbReference type="FunFam" id="2.10.25.10:FF:000240">
    <property type="entry name" value="Vitamin K-dependent protein S"/>
    <property type="match status" value="1"/>
</dbReference>
<dbReference type="EnsemblMetazoa" id="XM_019994067.1">
    <property type="protein sequence ID" value="XP_019849626.1"/>
    <property type="gene ID" value="LOC109580656"/>
</dbReference>
<evidence type="ECO:0000256" key="2">
    <source>
        <dbReference type="ARBA" id="ARBA00022729"/>
    </source>
</evidence>
<organism evidence="9 10">
    <name type="scientific">Amphimedon queenslandica</name>
    <name type="common">Sponge</name>
    <dbReference type="NCBI Taxonomy" id="400682"/>
    <lineage>
        <taxon>Eukaryota</taxon>
        <taxon>Metazoa</taxon>
        <taxon>Porifera</taxon>
        <taxon>Demospongiae</taxon>
        <taxon>Heteroscleromorpha</taxon>
        <taxon>Haplosclerida</taxon>
        <taxon>Niphatidae</taxon>
        <taxon>Amphimedon</taxon>
    </lineage>
</organism>
<dbReference type="PANTHER" id="PTHR24039">
    <property type="entry name" value="FIBRILLIN-RELATED"/>
    <property type="match status" value="1"/>
</dbReference>
<keyword evidence="1 5" id="KW-0245">EGF-like domain</keyword>
<keyword evidence="7" id="KW-0812">Transmembrane</keyword>
<reference evidence="10" key="1">
    <citation type="journal article" date="2010" name="Nature">
        <title>The Amphimedon queenslandica genome and the evolution of animal complexity.</title>
        <authorList>
            <person name="Srivastava M."/>
            <person name="Simakov O."/>
            <person name="Chapman J."/>
            <person name="Fahey B."/>
            <person name="Gauthier M.E."/>
            <person name="Mitros T."/>
            <person name="Richards G.S."/>
            <person name="Conaco C."/>
            <person name="Dacre M."/>
            <person name="Hellsten U."/>
            <person name="Larroux C."/>
            <person name="Putnam N.H."/>
            <person name="Stanke M."/>
            <person name="Adamska M."/>
            <person name="Darling A."/>
            <person name="Degnan S.M."/>
            <person name="Oakley T.H."/>
            <person name="Plachetzki D.C."/>
            <person name="Zhai Y."/>
            <person name="Adamski M."/>
            <person name="Calcino A."/>
            <person name="Cummins S.F."/>
            <person name="Goodstein D.M."/>
            <person name="Harris C."/>
            <person name="Jackson D.J."/>
            <person name="Leys S.P."/>
            <person name="Shu S."/>
            <person name="Woodcroft B.J."/>
            <person name="Vervoort M."/>
            <person name="Kosik K.S."/>
            <person name="Manning G."/>
            <person name="Degnan B.M."/>
            <person name="Rokhsar D.S."/>
        </authorList>
    </citation>
    <scope>NUCLEOTIDE SEQUENCE [LARGE SCALE GENOMIC DNA]</scope>
</reference>
<dbReference type="PROSITE" id="PS50026">
    <property type="entry name" value="EGF_3"/>
    <property type="match status" value="1"/>
</dbReference>
<evidence type="ECO:0000256" key="7">
    <source>
        <dbReference type="SAM" id="Phobius"/>
    </source>
</evidence>
<dbReference type="InterPro" id="IPR049883">
    <property type="entry name" value="NOTCH1_EGF-like"/>
</dbReference>
<dbReference type="SUPFAM" id="SSF57184">
    <property type="entry name" value="Growth factor receptor domain"/>
    <property type="match status" value="1"/>
</dbReference>
<dbReference type="FunFam" id="2.10.25.10:FF:000010">
    <property type="entry name" value="Pro-epidermal growth factor"/>
    <property type="match status" value="1"/>
</dbReference>
<keyword evidence="7" id="KW-0472">Membrane</keyword>
<evidence type="ECO:0000313" key="10">
    <source>
        <dbReference type="Proteomes" id="UP000007879"/>
    </source>
</evidence>
<protein>
    <recommendedName>
        <fullName evidence="8">EGF-like domain-containing protein</fullName>
    </recommendedName>
</protein>
<feature type="disulfide bond" evidence="5">
    <location>
        <begin position="289"/>
        <end position="299"/>
    </location>
</feature>
<dbReference type="GO" id="GO:0005509">
    <property type="term" value="F:calcium ion binding"/>
    <property type="evidence" value="ECO:0007669"/>
    <property type="project" value="InterPro"/>
</dbReference>
<reference evidence="9" key="2">
    <citation type="submission" date="2024-06" db="UniProtKB">
        <authorList>
            <consortium name="EnsemblMetazoa"/>
        </authorList>
    </citation>
    <scope>IDENTIFICATION</scope>
</reference>
<dbReference type="InterPro" id="IPR000152">
    <property type="entry name" value="EGF-type_Asp/Asn_hydroxyl_site"/>
</dbReference>
<dbReference type="SMART" id="SM00181">
    <property type="entry name" value="EGF"/>
    <property type="match status" value="6"/>
</dbReference>
<keyword evidence="7" id="KW-1133">Transmembrane helix</keyword>
<evidence type="ECO:0000256" key="4">
    <source>
        <dbReference type="ARBA" id="ARBA00023157"/>
    </source>
</evidence>
<dbReference type="Gene3D" id="2.10.25.10">
    <property type="entry name" value="Laminin"/>
    <property type="match status" value="6"/>
</dbReference>
<sequence>MITVGETALYTLHITDPGDTVSVTIDGEFPYTLDQNGSIWTLNVTLSSLVKFSFNVIASDSLNATSVITPQVRICGCPANRGNCTVEGVQNVSSNPLILICDCIEAYEGNYCEDDFDGCTEVSCFNDATCSDVPAPGTGAICPPCPSGYTGDGLICDDINECNSTGARNCSHFCNNTIGSYQCTCMSGYELHSDGRSCNEINECERLLDNCQQECMNTDGSFNCSCYDGFLLQNDGRSCQNDPNRECLGDNMCEQFCVYDNYTKTENCSCQSGYDLSSNMANCTDIDECLETNPCTQICINTIGSFECNCLDGFQLQSDGFTCTDIDECLVLGSCPEPRIRCVNSPGSFDCFCPLGTVFQHGSCNVIVDPVSSSSLSSTYLSSLSTSLVLASPSVTPTPTVPANSGVVVILNGTNASTFDRESFKNITAEALNDYCSSNECTGVSSQKRKRTATNTMIEPDDIVITETTETSNGLRVIFYIKGQSGNPIDPNAVVAAIKAANSRYANAGFTIASLTLLNPPSTTIVVTPTTSATPTDDGLSAGQIAGITIGVLIGTLLTIVIIISVACFIYYRKKSNKVLMKKNDDEFAVENLYYEPTPNPEGLVNSMKLKFAQDFDRNDKSESDMDNVMKKRESKVES</sequence>
<evidence type="ECO:0000256" key="3">
    <source>
        <dbReference type="ARBA" id="ARBA00022737"/>
    </source>
</evidence>
<evidence type="ECO:0000256" key="5">
    <source>
        <dbReference type="PROSITE-ProRule" id="PRU00076"/>
    </source>
</evidence>
<dbReference type="GeneID" id="109580656"/>
<dbReference type="PANTHER" id="PTHR24039:SF58">
    <property type="entry name" value="EGF-LIKE DOMAIN-CONTAINING PROTEIN"/>
    <property type="match status" value="1"/>
</dbReference>
<feature type="region of interest" description="Disordered" evidence="6">
    <location>
        <begin position="619"/>
        <end position="639"/>
    </location>
</feature>
<dbReference type="InterPro" id="IPR001881">
    <property type="entry name" value="EGF-like_Ca-bd_dom"/>
</dbReference>
<comment type="caution">
    <text evidence="5">Lacks conserved residue(s) required for the propagation of feature annotation.</text>
</comment>
<keyword evidence="10" id="KW-1185">Reference proteome</keyword>
<dbReference type="InterPro" id="IPR000742">
    <property type="entry name" value="EGF"/>
</dbReference>
<accession>A0AAN0IYU5</accession>
<keyword evidence="4 5" id="KW-1015">Disulfide bond</keyword>
<dbReference type="Pfam" id="PF07645">
    <property type="entry name" value="EGF_CA"/>
    <property type="match status" value="4"/>
</dbReference>
<dbReference type="SMART" id="SM00179">
    <property type="entry name" value="EGF_CA"/>
    <property type="match status" value="5"/>
</dbReference>
<evidence type="ECO:0000256" key="1">
    <source>
        <dbReference type="ARBA" id="ARBA00022536"/>
    </source>
</evidence>
<evidence type="ECO:0000256" key="6">
    <source>
        <dbReference type="SAM" id="MobiDB-lite"/>
    </source>
</evidence>
<evidence type="ECO:0000313" key="9">
    <source>
        <dbReference type="EnsemblMetazoa" id="XP_019849626.1"/>
    </source>
</evidence>
<dbReference type="PROSITE" id="PS00010">
    <property type="entry name" value="ASX_HYDROXYL"/>
    <property type="match status" value="3"/>
</dbReference>
<dbReference type="SUPFAM" id="SSF57196">
    <property type="entry name" value="EGF/Laminin"/>
    <property type="match status" value="3"/>
</dbReference>
<dbReference type="KEGG" id="aqu:109580656"/>
<feature type="transmembrane region" description="Helical" evidence="7">
    <location>
        <begin position="545"/>
        <end position="572"/>
    </location>
</feature>
<dbReference type="RefSeq" id="XP_019849626.1">
    <property type="nucleotide sequence ID" value="XM_019994067.1"/>
</dbReference>
<dbReference type="InterPro" id="IPR018097">
    <property type="entry name" value="EGF_Ca-bd_CS"/>
</dbReference>
<keyword evidence="3" id="KW-0677">Repeat</keyword>
<feature type="domain" description="EGF-like" evidence="8">
    <location>
        <begin position="285"/>
        <end position="324"/>
    </location>
</feature>